<dbReference type="InterPro" id="IPR011657">
    <property type="entry name" value="CNT_C_dom"/>
</dbReference>
<comment type="similarity">
    <text evidence="2">Belongs to the concentrative nucleoside transporter (CNT) (TC 2.A.41) family.</text>
</comment>
<feature type="transmembrane region" description="Helical" evidence="7">
    <location>
        <begin position="154"/>
        <end position="172"/>
    </location>
</feature>
<dbReference type="InterPro" id="IPR011642">
    <property type="entry name" value="Gate_dom"/>
</dbReference>
<feature type="transmembrane region" description="Helical" evidence="7">
    <location>
        <begin position="79"/>
        <end position="100"/>
    </location>
</feature>
<dbReference type="PANTHER" id="PTHR10590">
    <property type="entry name" value="SODIUM/NUCLEOSIDE COTRANSPORTER"/>
    <property type="match status" value="1"/>
</dbReference>
<keyword evidence="4 7" id="KW-0812">Transmembrane</keyword>
<organism evidence="11 12">
    <name type="scientific">Candidula unifasciata</name>
    <dbReference type="NCBI Taxonomy" id="100452"/>
    <lineage>
        <taxon>Eukaryota</taxon>
        <taxon>Metazoa</taxon>
        <taxon>Spiralia</taxon>
        <taxon>Lophotrochozoa</taxon>
        <taxon>Mollusca</taxon>
        <taxon>Gastropoda</taxon>
        <taxon>Heterobranchia</taxon>
        <taxon>Euthyneura</taxon>
        <taxon>Panpulmonata</taxon>
        <taxon>Eupulmonata</taxon>
        <taxon>Stylommatophora</taxon>
        <taxon>Helicina</taxon>
        <taxon>Helicoidea</taxon>
        <taxon>Geomitridae</taxon>
        <taxon>Candidula</taxon>
    </lineage>
</organism>
<feature type="domain" description="Concentrative nucleoside transporter N-terminal" evidence="8">
    <location>
        <begin position="183"/>
        <end position="254"/>
    </location>
</feature>
<dbReference type="AlphaFoldDB" id="A0A8S3Z4D5"/>
<feature type="transmembrane region" description="Helical" evidence="7">
    <location>
        <begin position="553"/>
        <end position="577"/>
    </location>
</feature>
<dbReference type="Proteomes" id="UP000678393">
    <property type="component" value="Unassembled WGS sequence"/>
</dbReference>
<comment type="subcellular location">
    <subcellularLocation>
        <location evidence="1">Cell membrane</location>
        <topology evidence="1">Multi-pass membrane protein</topology>
    </subcellularLocation>
</comment>
<accession>A0A8S3Z4D5</accession>
<evidence type="ECO:0000313" key="12">
    <source>
        <dbReference type="Proteomes" id="UP000678393"/>
    </source>
</evidence>
<keyword evidence="3" id="KW-1003">Cell membrane</keyword>
<feature type="transmembrane region" description="Helical" evidence="7">
    <location>
        <begin position="419"/>
        <end position="437"/>
    </location>
</feature>
<reference evidence="11" key="1">
    <citation type="submission" date="2021-04" db="EMBL/GenBank/DDBJ databases">
        <authorList>
            <consortium name="Molecular Ecology Group"/>
        </authorList>
    </citation>
    <scope>NUCLEOTIDE SEQUENCE</scope>
</reference>
<evidence type="ECO:0000256" key="5">
    <source>
        <dbReference type="ARBA" id="ARBA00022989"/>
    </source>
</evidence>
<proteinExistence type="inferred from homology"/>
<feature type="transmembrane region" description="Helical" evidence="7">
    <location>
        <begin position="259"/>
        <end position="279"/>
    </location>
</feature>
<feature type="transmembrane region" description="Helical" evidence="7">
    <location>
        <begin position="106"/>
        <end position="127"/>
    </location>
</feature>
<keyword evidence="5 7" id="KW-1133">Transmembrane helix</keyword>
<gene>
    <name evidence="11" type="ORF">CUNI_LOCUS8423</name>
</gene>
<sequence length="612" mass="68076">MDEKVMSGSTQQTINCSEETHPIKPHSQSSVNMLTLEEMTNSVDRNREKKNAYNIKMCYYFYRSRRHIKKTCLKHGRKVKAFVFILLICLYTAFFSYAMYLRQGDSSMTGFIAITVVLALVFMFKIIPYKRAVERFQHFLKTHPRTLQNSKRSLVVLCLLVTGVTLITEVIMVRPSNLISLTGIVGILTMFLLTSTHPHKVKWRPVLSGLVLQYLFALIVLKVPIVYRALQWFGAIITKILSFSGAGADFIYGSDFEHVGLVFRIIPLIVFVMCVLTVLEHLKILHVVLKVIGRFLATCLGVSPAEALNASSNIFLGPVDSLMIIRPFLDDVTPSELHCLMANGMSTVTGSIMGLYIMLGISADHLLAASVMSAPAALSLSKLAVPETRRNAKLEEDDFHFVSKYQSVMDAASSGATTAMTLGAAIIANSIAVVSVMKMVNYVLNWLGELVNVQGLTLQWICSFVFYPLAIAMGIDVQDGHRVAELIGLKAFINEIVAYTSLGHYRTNRIRFEEYVSLNYTDWSIDKASNDVSLPGWNATLEGGFLTDKSEVITTYALCGFANFISVGIMMGCYLVLIPHRKAVVFKYILRSMMVGHCASFITACIAGLLYK</sequence>
<evidence type="ECO:0000256" key="2">
    <source>
        <dbReference type="ARBA" id="ARBA00009033"/>
    </source>
</evidence>
<dbReference type="Pfam" id="PF07662">
    <property type="entry name" value="Nucleos_tra2_C"/>
    <property type="match status" value="1"/>
</dbReference>
<evidence type="ECO:0000256" key="6">
    <source>
        <dbReference type="ARBA" id="ARBA00023136"/>
    </source>
</evidence>
<dbReference type="GO" id="GO:0005886">
    <property type="term" value="C:plasma membrane"/>
    <property type="evidence" value="ECO:0007669"/>
    <property type="project" value="UniProtKB-SubCell"/>
</dbReference>
<name>A0A8S3Z4D5_9EUPU</name>
<dbReference type="InterPro" id="IPR008276">
    <property type="entry name" value="C_nuclsd_transpt"/>
</dbReference>
<dbReference type="OrthoDB" id="6075923at2759"/>
<evidence type="ECO:0000256" key="4">
    <source>
        <dbReference type="ARBA" id="ARBA00022692"/>
    </source>
</evidence>
<evidence type="ECO:0000256" key="7">
    <source>
        <dbReference type="SAM" id="Phobius"/>
    </source>
</evidence>
<feature type="domain" description="Concentrative nucleoside transporter C-terminal" evidence="9">
    <location>
        <begin position="365"/>
        <end position="608"/>
    </location>
</feature>
<feature type="transmembrane region" description="Helical" evidence="7">
    <location>
        <begin position="457"/>
        <end position="475"/>
    </location>
</feature>
<dbReference type="Pfam" id="PF01773">
    <property type="entry name" value="Nucleos_tra2_N"/>
    <property type="match status" value="1"/>
</dbReference>
<feature type="domain" description="Nucleoside transporter/FeoB GTPase Gate" evidence="10">
    <location>
        <begin position="262"/>
        <end position="359"/>
    </location>
</feature>
<dbReference type="GO" id="GO:0005415">
    <property type="term" value="F:nucleoside:sodium symporter activity"/>
    <property type="evidence" value="ECO:0007669"/>
    <property type="project" value="TreeGrafter"/>
</dbReference>
<dbReference type="Pfam" id="PF07670">
    <property type="entry name" value="Gate"/>
    <property type="match status" value="1"/>
</dbReference>
<feature type="transmembrane region" description="Helical" evidence="7">
    <location>
        <begin position="589"/>
        <end position="611"/>
    </location>
</feature>
<evidence type="ECO:0000259" key="10">
    <source>
        <dbReference type="Pfam" id="PF07670"/>
    </source>
</evidence>
<keyword evidence="6 7" id="KW-0472">Membrane</keyword>
<evidence type="ECO:0000259" key="8">
    <source>
        <dbReference type="Pfam" id="PF01773"/>
    </source>
</evidence>
<dbReference type="PANTHER" id="PTHR10590:SF4">
    <property type="entry name" value="SOLUTE CARRIER FAMILY 28 MEMBER 3"/>
    <property type="match status" value="1"/>
</dbReference>
<evidence type="ECO:0000313" key="11">
    <source>
        <dbReference type="EMBL" id="CAG5122865.1"/>
    </source>
</evidence>
<feature type="transmembrane region" description="Helical" evidence="7">
    <location>
        <begin position="178"/>
        <end position="194"/>
    </location>
</feature>
<feature type="transmembrane region" description="Helical" evidence="7">
    <location>
        <begin position="206"/>
        <end position="226"/>
    </location>
</feature>
<dbReference type="InterPro" id="IPR002668">
    <property type="entry name" value="CNT_N_dom"/>
</dbReference>
<dbReference type="EMBL" id="CAJHNH020001380">
    <property type="protein sequence ID" value="CAG5122865.1"/>
    <property type="molecule type" value="Genomic_DNA"/>
</dbReference>
<evidence type="ECO:0000256" key="1">
    <source>
        <dbReference type="ARBA" id="ARBA00004651"/>
    </source>
</evidence>
<evidence type="ECO:0008006" key="13">
    <source>
        <dbReference type="Google" id="ProtNLM"/>
    </source>
</evidence>
<evidence type="ECO:0000259" key="9">
    <source>
        <dbReference type="Pfam" id="PF07662"/>
    </source>
</evidence>
<comment type="caution">
    <text evidence="11">The sequence shown here is derived from an EMBL/GenBank/DDBJ whole genome shotgun (WGS) entry which is preliminary data.</text>
</comment>
<evidence type="ECO:0000256" key="3">
    <source>
        <dbReference type="ARBA" id="ARBA00022475"/>
    </source>
</evidence>
<protein>
    <recommendedName>
        <fullName evidence="13">Sodium/nucleoside cotransporter</fullName>
    </recommendedName>
</protein>
<keyword evidence="12" id="KW-1185">Reference proteome</keyword>